<proteinExistence type="inferred from homology"/>
<feature type="chain" id="PRO_5012782080" evidence="15">
    <location>
        <begin position="34"/>
        <end position="1295"/>
    </location>
</feature>
<dbReference type="OrthoDB" id="6021021at2759"/>
<evidence type="ECO:0000256" key="13">
    <source>
        <dbReference type="SAM" id="MobiDB-lite"/>
    </source>
</evidence>
<evidence type="ECO:0000256" key="10">
    <source>
        <dbReference type="ARBA" id="ARBA00023201"/>
    </source>
</evidence>
<evidence type="ECO:0000256" key="7">
    <source>
        <dbReference type="ARBA" id="ARBA00023053"/>
    </source>
</evidence>
<protein>
    <submittedName>
        <fullName evidence="16">Pickpocket protein 28</fullName>
    </submittedName>
</protein>
<feature type="transmembrane region" description="Helical" evidence="14">
    <location>
        <begin position="398"/>
        <end position="416"/>
    </location>
</feature>
<dbReference type="InterPro" id="IPR001873">
    <property type="entry name" value="ENaC"/>
</dbReference>
<comment type="subcellular location">
    <subcellularLocation>
        <location evidence="1">Membrane</location>
        <topology evidence="1">Multi-pass membrane protein</topology>
    </subcellularLocation>
</comment>
<evidence type="ECO:0000256" key="2">
    <source>
        <dbReference type="ARBA" id="ARBA00007193"/>
    </source>
</evidence>
<keyword evidence="4 12" id="KW-0894">Sodium channel</keyword>
<evidence type="ECO:0000256" key="5">
    <source>
        <dbReference type="ARBA" id="ARBA00022692"/>
    </source>
</evidence>
<evidence type="ECO:0000313" key="17">
    <source>
        <dbReference type="Proteomes" id="UP000198287"/>
    </source>
</evidence>
<keyword evidence="7" id="KW-0915">Sodium</keyword>
<feature type="region of interest" description="Disordered" evidence="13">
    <location>
        <begin position="960"/>
        <end position="982"/>
    </location>
</feature>
<keyword evidence="17" id="KW-1185">Reference proteome</keyword>
<reference evidence="16 17" key="1">
    <citation type="submission" date="2015-12" db="EMBL/GenBank/DDBJ databases">
        <title>The genome of Folsomia candida.</title>
        <authorList>
            <person name="Faddeeva A."/>
            <person name="Derks M.F."/>
            <person name="Anvar Y."/>
            <person name="Smit S."/>
            <person name="Van Straalen N."/>
            <person name="Roelofs D."/>
        </authorList>
    </citation>
    <scope>NUCLEOTIDE SEQUENCE [LARGE SCALE GENOMIC DNA]</scope>
    <source>
        <strain evidence="16 17">VU population</strain>
        <tissue evidence="16">Whole body</tissue>
    </source>
</reference>
<dbReference type="Proteomes" id="UP000198287">
    <property type="component" value="Unassembled WGS sequence"/>
</dbReference>
<dbReference type="GO" id="GO:0015280">
    <property type="term" value="F:ligand-gated sodium channel activity"/>
    <property type="evidence" value="ECO:0007669"/>
    <property type="project" value="TreeGrafter"/>
</dbReference>
<feature type="transmembrane region" description="Helical" evidence="14">
    <location>
        <begin position="609"/>
        <end position="628"/>
    </location>
</feature>
<dbReference type="PANTHER" id="PTHR11690">
    <property type="entry name" value="AMILORIDE-SENSITIVE SODIUM CHANNEL-RELATED"/>
    <property type="match status" value="1"/>
</dbReference>
<dbReference type="Gene3D" id="1.10.287.770">
    <property type="entry name" value="YojJ-like"/>
    <property type="match status" value="1"/>
</dbReference>
<comment type="similarity">
    <text evidence="2 12">Belongs to the amiloride-sensitive sodium channel (TC 1.A.6) family.</text>
</comment>
<feature type="transmembrane region" description="Helical" evidence="14">
    <location>
        <begin position="1188"/>
        <end position="1209"/>
    </location>
</feature>
<dbReference type="Gene3D" id="2.60.470.10">
    <property type="entry name" value="Acid-sensing ion channels like domains"/>
    <property type="match status" value="1"/>
</dbReference>
<accession>A0A226EZR6</accession>
<keyword evidence="11 12" id="KW-0407">Ion channel</keyword>
<evidence type="ECO:0000256" key="12">
    <source>
        <dbReference type="RuleBase" id="RU000679"/>
    </source>
</evidence>
<evidence type="ECO:0000256" key="15">
    <source>
        <dbReference type="SAM" id="SignalP"/>
    </source>
</evidence>
<comment type="caution">
    <text evidence="16">The sequence shown here is derived from an EMBL/GenBank/DDBJ whole genome shotgun (WGS) entry which is preliminary data.</text>
</comment>
<organism evidence="16 17">
    <name type="scientific">Folsomia candida</name>
    <name type="common">Springtail</name>
    <dbReference type="NCBI Taxonomy" id="158441"/>
    <lineage>
        <taxon>Eukaryota</taxon>
        <taxon>Metazoa</taxon>
        <taxon>Ecdysozoa</taxon>
        <taxon>Arthropoda</taxon>
        <taxon>Hexapoda</taxon>
        <taxon>Collembola</taxon>
        <taxon>Entomobryomorpha</taxon>
        <taxon>Isotomoidea</taxon>
        <taxon>Isotomidae</taxon>
        <taxon>Proisotominae</taxon>
        <taxon>Folsomia</taxon>
    </lineage>
</organism>
<keyword evidence="5 12" id="KW-0812">Transmembrane</keyword>
<sequence>MNTASVMTLSTIQILLLLITSSSLSSYTQFSWADLISHLPRNYELNFRSCSPIRKLESYVISNFQLDHVKTVQSYFSFCTETLESFLAERELFYFRTMRKFSPNNKLFILLPSETLESLHYLITRTGYGTDSSFRVLFYGLVGAGHLQYFLNAFHDQNLIPEPRFMCPLVFLGVSSEATDGDMITLTSGHILCYTCHESRRFSRVELNSDPVTLLRLHVELNSNGHDGVLQLFQVAERIPTPEEFEENPRLTQCEKYFGSEPKCENSLLVMLQLAMEKVNISKIEVVPACSPYDDSSWAALLICLGTLEMGAVDNISDYDHALLAGGLQRTMHSLYCVEEKTFTAPTWTWFVTPFDWEIWFLLITSVILFGLVRRSFWVSFDVIFYFIYVPIRKIENFGFFTFPTLIFISFLSYHYESFTTTSLTAPLNILMYETLKELEDAGYKMVIPDRSNFPFVEFLVGKYYNKTMGRPLTPDDIYIDKEINVFDDTLKYAWFNRLAKDKGHIPIQDEIFTKLDKTEVKIRTDKVSCFVTEQALMSVSVRLQLYGPLLVSTEFRRIFVWHLESWIWSWYLNMRWTHFVRRLNKERFEEDCGEGCQQFRKLKLSESIGLLFIVHAALLCVAIIIYLREDYARIPVILDNPQCPTLVENFDYGYAHLISLKKTVIKTATMMTILNSKSHQLDLKVTDGVFLKDLDWWEPTSQYCMDSSLHGLRFIGQPKRHLVERIFWIIAFLVSVGFATVLIFQIWDKYRLTPVITVFQPKDTRINLLPFPAITICNTNNVQKSKAEEYEKLVIDNPTNREANHDLYFLNHICESTMTFTDSFNLSLEGGAVRKDLIDHVVKFKTDRNISFGTKAGQRIVHLLRDVTQKCDEMILLCMWGGDVMNCSDLFDEIETDFGYCCVFNMAPMSLLMNLRNDSRDDPTRIEDWKSLNLDTDNMILEEEGSFENEYVQRFGTRPKFPHRQRRPGKTTGTVSPAESGRGKFRNFQALAHLPFDFPNVADKGVPIKPNTETYLKIEPDVVTAGSEIQDFPLENRNCYFGQEFSLKYYKYYTMSNCENECIANITYNECKCIRYYMPRSEEEYICGVKKYNCTETILRDILQEGLQGRCKMCLPSCTDIEFKMRTSFMPIRGDIPLWEYTNRTNASWVGKNVSILHVHYMADNTHPRQRKELYGFIDLVSNTGGLLGLCMGFSVLSILEIIYFLTLRLYCQTRSGRNTGHKASRGIKYAYKKFRQFLGVERSTNVTMFYFQHGKNSIQFLDNPPAGDKLCDVNVPQNQLRIIAKTVDNRFFW</sequence>
<feature type="transmembrane region" description="Helical" evidence="14">
    <location>
        <begin position="359"/>
        <end position="377"/>
    </location>
</feature>
<gene>
    <name evidence="16" type="ORF">Fcan01_01118</name>
</gene>
<keyword evidence="3 12" id="KW-0813">Transport</keyword>
<evidence type="ECO:0000256" key="14">
    <source>
        <dbReference type="SAM" id="Phobius"/>
    </source>
</evidence>
<dbReference type="PRINTS" id="PR01078">
    <property type="entry name" value="AMINACHANNEL"/>
</dbReference>
<dbReference type="PANTHER" id="PTHR11690:SF288">
    <property type="entry name" value="AMILORIDE-SENSITIVE NA+ CHANNEL-RELATED"/>
    <property type="match status" value="1"/>
</dbReference>
<keyword evidence="10 12" id="KW-0739">Sodium transport</keyword>
<keyword evidence="8 12" id="KW-0406">Ion transport</keyword>
<dbReference type="GO" id="GO:0005886">
    <property type="term" value="C:plasma membrane"/>
    <property type="evidence" value="ECO:0007669"/>
    <property type="project" value="TreeGrafter"/>
</dbReference>
<feature type="compositionally biased region" description="Basic residues" evidence="13">
    <location>
        <begin position="961"/>
        <end position="970"/>
    </location>
</feature>
<dbReference type="Pfam" id="PF00858">
    <property type="entry name" value="ASC"/>
    <property type="match status" value="1"/>
</dbReference>
<name>A0A226EZR6_FOLCA</name>
<evidence type="ECO:0000313" key="16">
    <source>
        <dbReference type="EMBL" id="OXA62156.1"/>
    </source>
</evidence>
<evidence type="ECO:0000256" key="4">
    <source>
        <dbReference type="ARBA" id="ARBA00022461"/>
    </source>
</evidence>
<evidence type="ECO:0000256" key="3">
    <source>
        <dbReference type="ARBA" id="ARBA00022448"/>
    </source>
</evidence>
<evidence type="ECO:0000256" key="11">
    <source>
        <dbReference type="ARBA" id="ARBA00023303"/>
    </source>
</evidence>
<keyword evidence="6 14" id="KW-1133">Transmembrane helix</keyword>
<keyword evidence="15" id="KW-0732">Signal</keyword>
<feature type="signal peptide" evidence="15">
    <location>
        <begin position="1"/>
        <end position="33"/>
    </location>
</feature>
<dbReference type="EMBL" id="LNIX01000001">
    <property type="protein sequence ID" value="OXA62156.1"/>
    <property type="molecule type" value="Genomic_DNA"/>
</dbReference>
<evidence type="ECO:0000256" key="9">
    <source>
        <dbReference type="ARBA" id="ARBA00023136"/>
    </source>
</evidence>
<evidence type="ECO:0000256" key="1">
    <source>
        <dbReference type="ARBA" id="ARBA00004141"/>
    </source>
</evidence>
<evidence type="ECO:0000256" key="8">
    <source>
        <dbReference type="ARBA" id="ARBA00023065"/>
    </source>
</evidence>
<keyword evidence="9 14" id="KW-0472">Membrane</keyword>
<feature type="transmembrane region" description="Helical" evidence="14">
    <location>
        <begin position="727"/>
        <end position="748"/>
    </location>
</feature>
<evidence type="ECO:0000256" key="6">
    <source>
        <dbReference type="ARBA" id="ARBA00022989"/>
    </source>
</evidence>